<dbReference type="EMBL" id="VDFR01000165">
    <property type="protein sequence ID" value="TNC33928.1"/>
    <property type="molecule type" value="Genomic_DNA"/>
</dbReference>
<dbReference type="AlphaFoldDB" id="A0A5C4MDU5"/>
<sequence length="295" mass="31328">MRRVAGIGLLTLGFLLLVAGAVVAVAMGPDNQLETGPHEVRTDGRAVVTRPAVLARYGPQVSVLVEVPDDKPVFLGLGHTVDVENYVASTERLEVTRYRPPWSLRTQTANGEPQLPAAPTALDWWLSQSAGLGGAQLRFTLPDDVVSLAVLAVGDSDLEGLKVTAAYEVPGSFGVGVGMAATGLGTLLFGLVALRLVPGVRRRTPLVDALDLADDEWDVPWPETDPSDADTWDDFLSEEAAPGTTTTGAPRSPAPPKKGLRKPRWPRRARPQPIRPAPSRPGGPQTGAEKPKVAR</sequence>
<dbReference type="Proteomes" id="UP000306740">
    <property type="component" value="Unassembled WGS sequence"/>
</dbReference>
<keyword evidence="2" id="KW-1133">Transmembrane helix</keyword>
<proteinExistence type="predicted"/>
<keyword evidence="2" id="KW-0812">Transmembrane</keyword>
<dbReference type="EMBL" id="VDFR01000166">
    <property type="protein sequence ID" value="TNC33694.1"/>
    <property type="molecule type" value="Genomic_DNA"/>
</dbReference>
<organism evidence="3 5">
    <name type="scientific">Mumia zhuanghuii</name>
    <dbReference type="NCBI Taxonomy" id="2585211"/>
    <lineage>
        <taxon>Bacteria</taxon>
        <taxon>Bacillati</taxon>
        <taxon>Actinomycetota</taxon>
        <taxon>Actinomycetes</taxon>
        <taxon>Propionibacteriales</taxon>
        <taxon>Nocardioidaceae</taxon>
        <taxon>Mumia</taxon>
    </lineage>
</organism>
<protein>
    <submittedName>
        <fullName evidence="3">Uncharacterized protein</fullName>
    </submittedName>
</protein>
<gene>
    <name evidence="4" type="ORF">FHE65_28320</name>
    <name evidence="3" type="ORF">FHE65_28520</name>
</gene>
<dbReference type="OrthoDB" id="4827453at2"/>
<feature type="compositionally biased region" description="Basic residues" evidence="1">
    <location>
        <begin position="258"/>
        <end position="270"/>
    </location>
</feature>
<evidence type="ECO:0000313" key="5">
    <source>
        <dbReference type="Proteomes" id="UP000306740"/>
    </source>
</evidence>
<name>A0A5C4MDU5_9ACTN</name>
<feature type="region of interest" description="Disordered" evidence="1">
    <location>
        <begin position="217"/>
        <end position="295"/>
    </location>
</feature>
<accession>A0A5C4MDU5</accession>
<evidence type="ECO:0000313" key="4">
    <source>
        <dbReference type="EMBL" id="TNC33928.1"/>
    </source>
</evidence>
<evidence type="ECO:0000256" key="1">
    <source>
        <dbReference type="SAM" id="MobiDB-lite"/>
    </source>
</evidence>
<reference evidence="3 5" key="1">
    <citation type="submission" date="2019-05" db="EMBL/GenBank/DDBJ databases">
        <title>Mumia sp. nov., isolated from the intestinal contents of plateau pika (Ochotona curzoniae) in the Qinghai-Tibet plateau of China.</title>
        <authorList>
            <person name="Tian Z."/>
        </authorList>
    </citation>
    <scope>NUCLEOTIDE SEQUENCE [LARGE SCALE GENOMIC DNA]</scope>
    <source>
        <strain evidence="5">527</strain>
        <strain evidence="3">Z527</strain>
    </source>
</reference>
<feature type="compositionally biased region" description="Low complexity" evidence="1">
    <location>
        <begin position="238"/>
        <end position="251"/>
    </location>
</feature>
<keyword evidence="2" id="KW-0472">Membrane</keyword>
<feature type="transmembrane region" description="Helical" evidence="2">
    <location>
        <begin position="173"/>
        <end position="194"/>
    </location>
</feature>
<evidence type="ECO:0000313" key="3">
    <source>
        <dbReference type="EMBL" id="TNC33694.1"/>
    </source>
</evidence>
<comment type="caution">
    <text evidence="3">The sequence shown here is derived from an EMBL/GenBank/DDBJ whole genome shotgun (WGS) entry which is preliminary data.</text>
</comment>
<dbReference type="RefSeq" id="WP_139107041.1">
    <property type="nucleotide sequence ID" value="NZ_VDFR01000165.1"/>
</dbReference>
<feature type="compositionally biased region" description="Acidic residues" evidence="1">
    <location>
        <begin position="225"/>
        <end position="237"/>
    </location>
</feature>
<evidence type="ECO:0000256" key="2">
    <source>
        <dbReference type="SAM" id="Phobius"/>
    </source>
</evidence>